<dbReference type="GO" id="GO:0000049">
    <property type="term" value="F:tRNA binding"/>
    <property type="evidence" value="ECO:0007669"/>
    <property type="project" value="UniProtKB-UniRule"/>
</dbReference>
<comment type="subunit">
    <text evidence="6">Homohexameric ring arranged as a trimer of dimers.</text>
</comment>
<evidence type="ECO:0000259" key="8">
    <source>
        <dbReference type="Pfam" id="PF03725"/>
    </source>
</evidence>
<dbReference type="InterPro" id="IPR050080">
    <property type="entry name" value="RNase_PH"/>
</dbReference>
<feature type="domain" description="Exoribonuclease phosphorolytic" evidence="7">
    <location>
        <begin position="15"/>
        <end position="144"/>
    </location>
</feature>
<evidence type="ECO:0000256" key="1">
    <source>
        <dbReference type="ARBA" id="ARBA00006678"/>
    </source>
</evidence>
<evidence type="ECO:0000313" key="9">
    <source>
        <dbReference type="EMBL" id="QBB69393.1"/>
    </source>
</evidence>
<dbReference type="EMBL" id="CP035704">
    <property type="protein sequence ID" value="QBB69393.1"/>
    <property type="molecule type" value="Genomic_DNA"/>
</dbReference>
<dbReference type="InterPro" id="IPR020568">
    <property type="entry name" value="Ribosomal_Su5_D2-typ_SF"/>
</dbReference>
<keyword evidence="2 6" id="KW-0698">rRNA processing</keyword>
<dbReference type="CDD" id="cd11362">
    <property type="entry name" value="RNase_PH_bact"/>
    <property type="match status" value="1"/>
</dbReference>
<evidence type="ECO:0000256" key="6">
    <source>
        <dbReference type="HAMAP-Rule" id="MF_00564"/>
    </source>
</evidence>
<dbReference type="GO" id="GO:0031125">
    <property type="term" value="P:rRNA 3'-end processing"/>
    <property type="evidence" value="ECO:0007669"/>
    <property type="project" value="UniProtKB-ARBA"/>
</dbReference>
<keyword evidence="6 9" id="KW-0548">Nucleotidyltransferase</keyword>
<dbReference type="EC" id="2.7.7.56" evidence="6"/>
<keyword evidence="6 9" id="KW-0808">Transferase</keyword>
<keyword evidence="5" id="KW-0694">RNA-binding</keyword>
<accession>A0A411HFX0</accession>
<gene>
    <name evidence="6" type="primary">rph</name>
    <name evidence="9" type="ORF">ELE36_02820</name>
</gene>
<dbReference type="Pfam" id="PF03725">
    <property type="entry name" value="RNase_PH_C"/>
    <property type="match status" value="1"/>
</dbReference>
<dbReference type="SUPFAM" id="SSF55666">
    <property type="entry name" value="Ribonuclease PH domain 2-like"/>
    <property type="match status" value="1"/>
</dbReference>
<feature type="binding site" evidence="6">
    <location>
        <begin position="128"/>
        <end position="130"/>
    </location>
    <ligand>
        <name>phosphate</name>
        <dbReference type="ChEBI" id="CHEBI:43474"/>
        <note>substrate</note>
    </ligand>
</feature>
<evidence type="ECO:0000256" key="4">
    <source>
        <dbReference type="ARBA" id="ARBA00022694"/>
    </source>
</evidence>
<dbReference type="Gene3D" id="3.30.230.70">
    <property type="entry name" value="GHMP Kinase, N-terminal domain"/>
    <property type="match status" value="1"/>
</dbReference>
<proteinExistence type="inferred from homology"/>
<evidence type="ECO:0000259" key="7">
    <source>
        <dbReference type="Pfam" id="PF01138"/>
    </source>
</evidence>
<dbReference type="PROSITE" id="PS01277">
    <property type="entry name" value="RIBONUCLEASE_PH"/>
    <property type="match status" value="1"/>
</dbReference>
<keyword evidence="3 6" id="KW-0820">tRNA-binding</keyword>
<dbReference type="RefSeq" id="WP_129831649.1">
    <property type="nucleotide sequence ID" value="NZ_CP035704.1"/>
</dbReference>
<dbReference type="InterPro" id="IPR015847">
    <property type="entry name" value="ExoRNase_PH_dom2"/>
</dbReference>
<dbReference type="Pfam" id="PF01138">
    <property type="entry name" value="RNase_PH"/>
    <property type="match status" value="1"/>
</dbReference>
<dbReference type="GO" id="GO:0009022">
    <property type="term" value="F:tRNA nucleotidyltransferase activity"/>
    <property type="evidence" value="ECO:0007669"/>
    <property type="project" value="UniProtKB-UniRule"/>
</dbReference>
<dbReference type="OrthoDB" id="9802265at2"/>
<sequence>MTNFSRPSGRAPDALRPVTIERHYTRHAEGSVLVSFGDTRVLCTASVEEKVPGFLRGKGEGWITAEYGMLPRATATRTQREAARGGQGGRTMEIQRLIGRSLRACVDRNLLGDRTITLDCDVLQADGGTRTAAITGAYVAMVDAVAGLKARKLISKDPIFGAIAAVSVGVYRGVPVLDLDYPEDSACDTDMNVVMNEGGGFIELQGTAEGHAFRRDELDALLALAEKGMVELFAKQREALAR</sequence>
<reference evidence="9 10" key="1">
    <citation type="submission" date="2019-01" db="EMBL/GenBank/DDBJ databases">
        <title>Pseudolysobacter antarctica gen. nov., sp. nov., isolated from Fildes Peninsula, Antarctica.</title>
        <authorList>
            <person name="Wei Z."/>
            <person name="Peng F."/>
        </authorList>
    </citation>
    <scope>NUCLEOTIDE SEQUENCE [LARGE SCALE GENOMIC DNA]</scope>
    <source>
        <strain evidence="9 10">AQ6-296</strain>
    </source>
</reference>
<dbReference type="FunFam" id="3.30.230.70:FF:000003">
    <property type="entry name" value="Ribonuclease PH"/>
    <property type="match status" value="1"/>
</dbReference>
<keyword evidence="10" id="KW-1185">Reference proteome</keyword>
<organism evidence="9 10">
    <name type="scientific">Pseudolysobacter antarcticus</name>
    <dbReference type="NCBI Taxonomy" id="2511995"/>
    <lineage>
        <taxon>Bacteria</taxon>
        <taxon>Pseudomonadati</taxon>
        <taxon>Pseudomonadota</taxon>
        <taxon>Gammaproteobacteria</taxon>
        <taxon>Lysobacterales</taxon>
        <taxon>Rhodanobacteraceae</taxon>
        <taxon>Pseudolysobacter</taxon>
    </lineage>
</organism>
<dbReference type="Proteomes" id="UP000291562">
    <property type="component" value="Chromosome"/>
</dbReference>
<dbReference type="GO" id="GO:0008033">
    <property type="term" value="P:tRNA processing"/>
    <property type="evidence" value="ECO:0007669"/>
    <property type="project" value="UniProtKB-UniRule"/>
</dbReference>
<evidence type="ECO:0000256" key="2">
    <source>
        <dbReference type="ARBA" id="ARBA00022552"/>
    </source>
</evidence>
<name>A0A411HFX0_9GAMM</name>
<protein>
    <recommendedName>
        <fullName evidence="6">Ribonuclease PH</fullName>
        <shortName evidence="6">RNase PH</shortName>
        <ecNumber evidence="6">2.7.7.56</ecNumber>
    </recommendedName>
    <alternativeName>
        <fullName evidence="6">tRNA nucleotidyltransferase</fullName>
    </alternativeName>
</protein>
<dbReference type="InterPro" id="IPR018336">
    <property type="entry name" value="RNase_PH_CS"/>
</dbReference>
<evidence type="ECO:0000256" key="3">
    <source>
        <dbReference type="ARBA" id="ARBA00022555"/>
    </source>
</evidence>
<dbReference type="InterPro" id="IPR036345">
    <property type="entry name" value="ExoRNase_PH_dom2_sf"/>
</dbReference>
<feature type="binding site" evidence="6">
    <location>
        <position position="90"/>
    </location>
    <ligand>
        <name>phosphate</name>
        <dbReference type="ChEBI" id="CHEBI:43474"/>
        <note>substrate</note>
    </ligand>
</feature>
<dbReference type="InterPro" id="IPR002381">
    <property type="entry name" value="RNase_PH_bac-type"/>
</dbReference>
<feature type="domain" description="Exoribonuclease phosphorolytic" evidence="8">
    <location>
        <begin position="162"/>
        <end position="228"/>
    </location>
</feature>
<dbReference type="NCBIfam" id="TIGR01966">
    <property type="entry name" value="RNasePH"/>
    <property type="match status" value="1"/>
</dbReference>
<dbReference type="PANTHER" id="PTHR11953:SF0">
    <property type="entry name" value="EXOSOME COMPLEX COMPONENT RRP41"/>
    <property type="match status" value="1"/>
</dbReference>
<dbReference type="GO" id="GO:0016075">
    <property type="term" value="P:rRNA catabolic process"/>
    <property type="evidence" value="ECO:0007669"/>
    <property type="project" value="UniProtKB-UniRule"/>
</dbReference>
<keyword evidence="4 6" id="KW-0819">tRNA processing</keyword>
<dbReference type="AlphaFoldDB" id="A0A411HFX0"/>
<dbReference type="HAMAP" id="MF_00564">
    <property type="entry name" value="RNase_PH"/>
    <property type="match status" value="1"/>
</dbReference>
<comment type="catalytic activity">
    <reaction evidence="6">
        <text>tRNA(n+1) + phosphate = tRNA(n) + a ribonucleoside 5'-diphosphate</text>
        <dbReference type="Rhea" id="RHEA:10628"/>
        <dbReference type="Rhea" id="RHEA-COMP:17343"/>
        <dbReference type="Rhea" id="RHEA-COMP:17344"/>
        <dbReference type="ChEBI" id="CHEBI:43474"/>
        <dbReference type="ChEBI" id="CHEBI:57930"/>
        <dbReference type="ChEBI" id="CHEBI:173114"/>
        <dbReference type="EC" id="2.7.7.56"/>
    </reaction>
</comment>
<comment type="similarity">
    <text evidence="1 6">Belongs to the RNase PH family.</text>
</comment>
<dbReference type="PANTHER" id="PTHR11953">
    <property type="entry name" value="EXOSOME COMPLEX COMPONENT"/>
    <property type="match status" value="1"/>
</dbReference>
<dbReference type="GO" id="GO:0000175">
    <property type="term" value="F:3'-5'-RNA exonuclease activity"/>
    <property type="evidence" value="ECO:0007669"/>
    <property type="project" value="UniProtKB-UniRule"/>
</dbReference>
<evidence type="ECO:0000313" key="10">
    <source>
        <dbReference type="Proteomes" id="UP000291562"/>
    </source>
</evidence>
<dbReference type="InterPro" id="IPR001247">
    <property type="entry name" value="ExoRNase_PH_dom1"/>
</dbReference>
<comment type="function">
    <text evidence="6">Phosphorolytic 3'-5' exoribonuclease that plays an important role in tRNA 3'-end maturation. Removes nucleotide residues following the 3'-CCA terminus of tRNAs; can also add nucleotides to the ends of RNA molecules by using nucleoside diphosphates as substrates, but this may not be physiologically important. Probably plays a role in initiation of 16S rRNA degradation (leading to ribosome degradation) during starvation.</text>
</comment>
<dbReference type="InterPro" id="IPR027408">
    <property type="entry name" value="PNPase/RNase_PH_dom_sf"/>
</dbReference>
<dbReference type="KEGG" id="xbc:ELE36_02820"/>
<evidence type="ECO:0000256" key="5">
    <source>
        <dbReference type="ARBA" id="ARBA00022884"/>
    </source>
</evidence>
<dbReference type="SUPFAM" id="SSF54211">
    <property type="entry name" value="Ribosomal protein S5 domain 2-like"/>
    <property type="match status" value="1"/>
</dbReference>